<accession>C9LAJ3</accession>
<evidence type="ECO:0000313" key="2">
    <source>
        <dbReference type="EMBL" id="EEX20991.1"/>
    </source>
</evidence>
<reference evidence="2" key="1">
    <citation type="submission" date="2009-09" db="EMBL/GenBank/DDBJ databases">
        <authorList>
            <person name="Weinstock G."/>
            <person name="Sodergren E."/>
            <person name="Clifton S."/>
            <person name="Fulton L."/>
            <person name="Fulton B."/>
            <person name="Courtney L."/>
            <person name="Fronick C."/>
            <person name="Harrison M."/>
            <person name="Strong C."/>
            <person name="Farmer C."/>
            <person name="Delahaunty K."/>
            <person name="Markovic C."/>
            <person name="Hall O."/>
            <person name="Minx P."/>
            <person name="Tomlinson C."/>
            <person name="Mitreva M."/>
            <person name="Nelson J."/>
            <person name="Hou S."/>
            <person name="Wollam A."/>
            <person name="Pepin K.H."/>
            <person name="Johnson M."/>
            <person name="Bhonagiri V."/>
            <person name="Nash W.E."/>
            <person name="Warren W."/>
            <person name="Chinwalla A."/>
            <person name="Mardis E.R."/>
            <person name="Wilson R.K."/>
        </authorList>
    </citation>
    <scope>NUCLEOTIDE SEQUENCE [LARGE SCALE GENOMIC DNA]</scope>
    <source>
        <strain evidence="2">DSM 20583</strain>
    </source>
</reference>
<protein>
    <recommendedName>
        <fullName evidence="1">DUF6431 domain-containing protein</fullName>
    </recommendedName>
</protein>
<dbReference type="InterPro" id="IPR045536">
    <property type="entry name" value="DUF6431"/>
</dbReference>
<dbReference type="Proteomes" id="UP000003755">
    <property type="component" value="Unassembled WGS sequence"/>
</dbReference>
<sequence>MRVFCDSCKHAHAILPDIIIPYSSYSLFFILFILGDAGLHTVEQLCEHFDVSEKQFHKWLTLWKSHMEQWLGMLDASETDNATFYRQLFLRDSFSAFSMDFIRLTACSFLQSHRNPVLTRPKNARYRQTSFSPDIFLF</sequence>
<proteinExistence type="predicted"/>
<dbReference type="Pfam" id="PF20020">
    <property type="entry name" value="DUF6431"/>
    <property type="match status" value="1"/>
</dbReference>
<evidence type="ECO:0000259" key="1">
    <source>
        <dbReference type="Pfam" id="PF20020"/>
    </source>
</evidence>
<evidence type="ECO:0000313" key="3">
    <source>
        <dbReference type="Proteomes" id="UP000003755"/>
    </source>
</evidence>
<comment type="caution">
    <text evidence="2">The sequence shown here is derived from an EMBL/GenBank/DDBJ whole genome shotgun (WGS) entry which is preliminary data.</text>
</comment>
<dbReference type="eggNOG" id="ENOG50346DZ">
    <property type="taxonomic scope" value="Bacteria"/>
</dbReference>
<gene>
    <name evidence="2" type="ORF">BLAHAN_06443</name>
</gene>
<keyword evidence="3" id="KW-1185">Reference proteome</keyword>
<dbReference type="EMBL" id="ABYU02000030">
    <property type="protein sequence ID" value="EEX20991.1"/>
    <property type="molecule type" value="Genomic_DNA"/>
</dbReference>
<name>C9LAJ3_BLAHA</name>
<organism evidence="2 3">
    <name type="scientific">Blautia hansenii DSM 20583</name>
    <dbReference type="NCBI Taxonomy" id="537007"/>
    <lineage>
        <taxon>Bacteria</taxon>
        <taxon>Bacillati</taxon>
        <taxon>Bacillota</taxon>
        <taxon>Clostridia</taxon>
        <taxon>Lachnospirales</taxon>
        <taxon>Lachnospiraceae</taxon>
        <taxon>Blautia</taxon>
    </lineage>
</organism>
<feature type="domain" description="DUF6431" evidence="1">
    <location>
        <begin position="2"/>
        <end position="42"/>
    </location>
</feature>
<dbReference type="HOGENOM" id="CLU_124395_0_0_9"/>
<dbReference type="AlphaFoldDB" id="C9LAJ3"/>